<evidence type="ECO:0000256" key="1">
    <source>
        <dbReference type="SAM" id="Coils"/>
    </source>
</evidence>
<protein>
    <recommendedName>
        <fullName evidence="2">C4-type zinc ribbon domain-containing protein</fullName>
    </recommendedName>
</protein>
<reference evidence="3 4" key="1">
    <citation type="journal article" date="2016" name="C (Basel)">
        <title>Selective Growth of and Electricity Production by Marine Exoelectrogenic Bacteria in Self-Aggregated Hydrogel of Microbially Reduced Graphene Oxide.</title>
        <authorList>
            <person name="Yoshida N."/>
            <person name="Goto Y."/>
            <person name="Miyata Y."/>
        </authorList>
    </citation>
    <scope>NUCLEOTIDE SEQUENCE [LARGE SCALE GENOMIC DNA]</scope>
    <source>
        <strain evidence="3 4">NIT-T3</strain>
    </source>
</reference>
<keyword evidence="1" id="KW-0175">Coiled coil</keyword>
<organism evidence="3 4">
    <name type="scientific">Desulfuromonas versatilis</name>
    <dbReference type="NCBI Taxonomy" id="2802975"/>
    <lineage>
        <taxon>Bacteria</taxon>
        <taxon>Pseudomonadati</taxon>
        <taxon>Thermodesulfobacteriota</taxon>
        <taxon>Desulfuromonadia</taxon>
        <taxon>Desulfuromonadales</taxon>
        <taxon>Desulfuromonadaceae</taxon>
        <taxon>Desulfuromonas</taxon>
    </lineage>
</organism>
<feature type="domain" description="C4-type zinc ribbon" evidence="2">
    <location>
        <begin position="198"/>
        <end position="230"/>
    </location>
</feature>
<proteinExistence type="predicted"/>
<feature type="coiled-coil region" evidence="1">
    <location>
        <begin position="4"/>
        <end position="138"/>
    </location>
</feature>
<name>A0ABM8I0G6_9BACT</name>
<dbReference type="InterPro" id="IPR003743">
    <property type="entry name" value="Zf-RING_7"/>
</dbReference>
<dbReference type="EMBL" id="AP024355">
    <property type="protein sequence ID" value="BCR06490.1"/>
    <property type="molecule type" value="Genomic_DNA"/>
</dbReference>
<accession>A0ABM8I0G6</accession>
<dbReference type="Proteomes" id="UP001319827">
    <property type="component" value="Chromosome"/>
</dbReference>
<gene>
    <name evidence="3" type="ORF">DESUT3_35590</name>
</gene>
<dbReference type="Gene3D" id="1.10.287.1490">
    <property type="match status" value="1"/>
</dbReference>
<dbReference type="RefSeq" id="WP_221249867.1">
    <property type="nucleotide sequence ID" value="NZ_AP024355.1"/>
</dbReference>
<reference evidence="3 4" key="2">
    <citation type="journal article" date="2021" name="Int. J. Syst. Evol. Microbiol.">
        <title>Isolation and Polyphasic Characterization of Desulfuromonas versatilis sp. Nov., an Electrogenic Bacteria Capable of Versatile Metabolism Isolated from a Graphene Oxide-Reducing Enrichment Culture.</title>
        <authorList>
            <person name="Xie L."/>
            <person name="Yoshida N."/>
            <person name="Ishii S."/>
            <person name="Meng L."/>
        </authorList>
    </citation>
    <scope>NUCLEOTIDE SEQUENCE [LARGE SCALE GENOMIC DNA]</scope>
    <source>
        <strain evidence="3 4">NIT-T3</strain>
    </source>
</reference>
<sequence length="236" mass="26574">MQEKLQLLKQLQGLDQELKAIREKRRVLEDEQAALDADVQRIQTMVDSLVAEVDGLQADRRELAQALGLEQENVEKAEGRLPGIKTQKEYVAVLKEIDTAKKLNKDLQDRIREKDGEIEALTRDKEEKQTELTSLSEQVGGRRSEISAALGDFDGALADKGELRDQLLKQLSAQLRSRYQLLVDRRGGIAVVEARNGACQGCNMHLPPQLFNSLFKADDLQTCPHCNRLLYVEQGQ</sequence>
<evidence type="ECO:0000313" key="3">
    <source>
        <dbReference type="EMBL" id="BCR06490.1"/>
    </source>
</evidence>
<evidence type="ECO:0000259" key="2">
    <source>
        <dbReference type="Pfam" id="PF02591"/>
    </source>
</evidence>
<keyword evidence="4" id="KW-1185">Reference proteome</keyword>
<evidence type="ECO:0000313" key="4">
    <source>
        <dbReference type="Proteomes" id="UP001319827"/>
    </source>
</evidence>
<dbReference type="Pfam" id="PF02591">
    <property type="entry name" value="Zn_ribbon_9"/>
    <property type="match status" value="1"/>
</dbReference>